<reference evidence="2" key="1">
    <citation type="journal article" date="2020" name="mSystems">
        <title>Genome- and Community-Level Interaction Insights into Carbon Utilization and Element Cycling Functions of Hydrothermarchaeota in Hydrothermal Sediment.</title>
        <authorList>
            <person name="Zhou Z."/>
            <person name="Liu Y."/>
            <person name="Xu W."/>
            <person name="Pan J."/>
            <person name="Luo Z.H."/>
            <person name="Li M."/>
        </authorList>
    </citation>
    <scope>NUCLEOTIDE SEQUENCE [LARGE SCALE GENOMIC DNA]</scope>
    <source>
        <strain evidence="2">SpSt-417</strain>
    </source>
</reference>
<dbReference type="AlphaFoldDB" id="A0A7C4XMK6"/>
<evidence type="ECO:0000313" key="2">
    <source>
        <dbReference type="EMBL" id="HGW29517.1"/>
    </source>
</evidence>
<keyword evidence="1" id="KW-0472">Membrane</keyword>
<proteinExistence type="predicted"/>
<feature type="transmembrane region" description="Helical" evidence="1">
    <location>
        <begin position="68"/>
        <end position="97"/>
    </location>
</feature>
<evidence type="ECO:0000256" key="1">
    <source>
        <dbReference type="SAM" id="Phobius"/>
    </source>
</evidence>
<gene>
    <name evidence="2" type="ORF">ENR63_01170</name>
</gene>
<keyword evidence="1" id="KW-0812">Transmembrane</keyword>
<name>A0A7C4XMK6_UNCKA</name>
<evidence type="ECO:0008006" key="3">
    <source>
        <dbReference type="Google" id="ProtNLM"/>
    </source>
</evidence>
<accession>A0A7C4XMK6</accession>
<organism evidence="2">
    <name type="scientific">candidate division WWE3 bacterium</name>
    <dbReference type="NCBI Taxonomy" id="2053526"/>
    <lineage>
        <taxon>Bacteria</taxon>
        <taxon>Katanobacteria</taxon>
    </lineage>
</organism>
<protein>
    <recommendedName>
        <fullName evidence="3">DUF5673 domain-containing protein</fullName>
    </recommendedName>
</protein>
<keyword evidence="1" id="KW-1133">Transmembrane helix</keyword>
<dbReference type="EMBL" id="DSRT01000061">
    <property type="protein sequence ID" value="HGW29517.1"/>
    <property type="molecule type" value="Genomic_DNA"/>
</dbReference>
<comment type="caution">
    <text evidence="2">The sequence shown here is derived from an EMBL/GenBank/DDBJ whole genome shotgun (WGS) entry which is preliminary data.</text>
</comment>
<sequence length="205" mass="23583">MPIQLKDITNFLGITNIKSNDIIPPLSKQPKPENVTDVTSDRRLLYEWTAPNRVSDGKILQLKQNRSAIVIGLAIGFLLILMQEFLLIAVVASLMFLKYVLASTKGEQVRHRILNRGVEYAGDFFTWDELKYFFFTNESGLEVLCIDTMNRFPGRLHFNIEPGSRDRLQKILEEYMSYVQEAPKMFGDNLFKAAMDRISLDSSRK</sequence>